<gene>
    <name evidence="4" type="ORF">PIOMA14_II_0627</name>
</gene>
<evidence type="ECO:0000256" key="2">
    <source>
        <dbReference type="ARBA" id="ARBA00022803"/>
    </source>
</evidence>
<dbReference type="PANTHER" id="PTHR44858:SF1">
    <property type="entry name" value="UDP-N-ACETYLGLUCOSAMINE--PEPTIDE N-ACETYLGLUCOSAMINYLTRANSFERASE SPINDLY-RELATED"/>
    <property type="match status" value="1"/>
</dbReference>
<dbReference type="Pfam" id="PF13365">
    <property type="entry name" value="Trypsin_2"/>
    <property type="match status" value="1"/>
</dbReference>
<dbReference type="SUPFAM" id="SSF48452">
    <property type="entry name" value="TPR-like"/>
    <property type="match status" value="2"/>
</dbReference>
<dbReference type="Gene3D" id="2.40.10.120">
    <property type="match status" value="1"/>
</dbReference>
<dbReference type="EMBL" id="AP014598">
    <property type="protein sequence ID" value="BAU19131.1"/>
    <property type="molecule type" value="Genomic_DNA"/>
</dbReference>
<dbReference type="STRING" id="28131.BWX40_09660"/>
<reference evidence="4 5" key="1">
    <citation type="journal article" date="2016" name="DNA Res.">
        <title>The complete genome sequencing of Prevotella intermedia strain OMA14 and a subsequent fine-scale, intra-species genomic comparison reveal an unusual amplification of conjugative and mobile transposons and identify a novel Prevotella-lineage-specific repeat.</title>
        <authorList>
            <person name="Naito M."/>
            <person name="Ogura Y."/>
            <person name="Itoh T."/>
            <person name="Shoji M."/>
            <person name="Okamoto M."/>
            <person name="Hayashi T."/>
            <person name="Nakayama K."/>
        </authorList>
    </citation>
    <scope>NUCLEOTIDE SEQUENCE [LARGE SCALE GENOMIC DNA]</scope>
    <source>
        <strain evidence="4 5">OMA14</strain>
    </source>
</reference>
<keyword evidence="1" id="KW-0677">Repeat</keyword>
<keyword evidence="2" id="KW-0802">TPR repeat</keyword>
<feature type="chain" id="PRO_5006619837" evidence="3">
    <location>
        <begin position="24"/>
        <end position="555"/>
    </location>
</feature>
<dbReference type="SUPFAM" id="SSF50494">
    <property type="entry name" value="Trypsin-like serine proteases"/>
    <property type="match status" value="1"/>
</dbReference>
<feature type="signal peptide" evidence="3">
    <location>
        <begin position="1"/>
        <end position="23"/>
    </location>
</feature>
<dbReference type="InterPro" id="IPR009003">
    <property type="entry name" value="Peptidase_S1_PA"/>
</dbReference>
<accession>A0A0S3UNY6</accession>
<keyword evidence="3" id="KW-0732">Signal</keyword>
<dbReference type="Pfam" id="PF13432">
    <property type="entry name" value="TPR_16"/>
    <property type="match status" value="1"/>
</dbReference>
<evidence type="ECO:0000256" key="3">
    <source>
        <dbReference type="SAM" id="SignalP"/>
    </source>
</evidence>
<evidence type="ECO:0000256" key="1">
    <source>
        <dbReference type="ARBA" id="ARBA00022737"/>
    </source>
</evidence>
<dbReference type="InterPro" id="IPR011990">
    <property type="entry name" value="TPR-like_helical_dom_sf"/>
</dbReference>
<dbReference type="PANTHER" id="PTHR44858">
    <property type="entry name" value="TETRATRICOPEPTIDE REPEAT PROTEIN 6"/>
    <property type="match status" value="1"/>
</dbReference>
<organism evidence="4 5">
    <name type="scientific">Prevotella intermedia</name>
    <dbReference type="NCBI Taxonomy" id="28131"/>
    <lineage>
        <taxon>Bacteria</taxon>
        <taxon>Pseudomonadati</taxon>
        <taxon>Bacteroidota</taxon>
        <taxon>Bacteroidia</taxon>
        <taxon>Bacteroidales</taxon>
        <taxon>Prevotellaceae</taxon>
        <taxon>Prevotella</taxon>
    </lineage>
</organism>
<dbReference type="AlphaFoldDB" id="A0A0S3UNY6"/>
<dbReference type="Gene3D" id="1.25.40.10">
    <property type="entry name" value="Tetratricopeptide repeat domain"/>
    <property type="match status" value="2"/>
</dbReference>
<dbReference type="InterPro" id="IPR019734">
    <property type="entry name" value="TPR_rpt"/>
</dbReference>
<dbReference type="Proteomes" id="UP000217431">
    <property type="component" value="Chromosome II"/>
</dbReference>
<dbReference type="GO" id="GO:0046813">
    <property type="term" value="P:receptor-mediated virion attachment to host cell"/>
    <property type="evidence" value="ECO:0007669"/>
    <property type="project" value="TreeGrafter"/>
</dbReference>
<evidence type="ECO:0000313" key="4">
    <source>
        <dbReference type="EMBL" id="BAU19131.1"/>
    </source>
</evidence>
<proteinExistence type="predicted"/>
<dbReference type="SMART" id="SM00028">
    <property type="entry name" value="TPR"/>
    <property type="match status" value="5"/>
</dbReference>
<dbReference type="InterPro" id="IPR050498">
    <property type="entry name" value="Ycf3"/>
</dbReference>
<sequence>MKRTKIFFLLLTLCLGIATTAKAQSSAVKKAANATFTLTTFDAKGSILSTTNGVFVSTDGIGISTWKPFAGAAKAVIIDNNGQKYDVEAMLGANEIYDLAKFKVNAKTTAAPFAPSIDANTTAWVVIPAKAGDPIKASVSKVEKFMEKYNYCVLATSAPEKNNGAPLLNDKGQLVGIYNNSGTLQSATDARYANDFALVGLSQNDPTLLQCGIRIGLPQSADEAILALMLSAAKNDEIRTATINDFLQKFPTLNNGYIALATNLFGKGDIGEAEKVLLQAIAKVKAKDEAHYNYARLMYQGAVTAALTEKAKAQGWTLDKAMSQANEAYKLNPAPIYKHLQAQITYAKGDYQKAYQDFEALTKTQLKNPELYLEMAQCQENLNGNDEEILSLLNKSIELCDTPYTQTAAPYFLARAQQLDKMGKYREAIKDFYAYEYLHGSILEANFYYIREQCEVKGKLWQQALQDILIAARLDPAEPIYCAEAGSLLLRLNKLEEAILAAQQAVALKADYAEAYLILGIAQCRNNQKQEGIANIEKAKSLGNPQADTFLNQFK</sequence>
<evidence type="ECO:0000313" key="5">
    <source>
        <dbReference type="Proteomes" id="UP000217431"/>
    </source>
</evidence>
<protein>
    <submittedName>
        <fullName evidence="4">TPR domain protein</fullName>
    </submittedName>
</protein>
<name>A0A0S3UNY6_PREIN</name>
<dbReference type="RefSeq" id="WP_096409147.1">
    <property type="nucleotide sequence ID" value="NZ_AP014598.1"/>
</dbReference>
<dbReference type="GO" id="GO:0009279">
    <property type="term" value="C:cell outer membrane"/>
    <property type="evidence" value="ECO:0007669"/>
    <property type="project" value="TreeGrafter"/>
</dbReference>